<dbReference type="NCBIfam" id="NF038153">
    <property type="entry name" value="lant_leader_L1a"/>
    <property type="match status" value="1"/>
</dbReference>
<proteinExistence type="predicted"/>
<dbReference type="Proteomes" id="UP001207742">
    <property type="component" value="Unassembled WGS sequence"/>
</dbReference>
<comment type="caution">
    <text evidence="1">The sequence shown here is derived from an EMBL/GenBank/DDBJ whole genome shotgun (WGS) entry which is preliminary data.</text>
</comment>
<dbReference type="EMBL" id="JAPDNS010000001">
    <property type="protein sequence ID" value="MCW3484760.1"/>
    <property type="molecule type" value="Genomic_DNA"/>
</dbReference>
<dbReference type="InterPro" id="IPR058238">
    <property type="entry name" value="Lant_leader_dom"/>
</dbReference>
<organism evidence="1 2">
    <name type="scientific">Chitinophaga nivalis</name>
    <dbReference type="NCBI Taxonomy" id="2991709"/>
    <lineage>
        <taxon>Bacteria</taxon>
        <taxon>Pseudomonadati</taxon>
        <taxon>Bacteroidota</taxon>
        <taxon>Chitinophagia</taxon>
        <taxon>Chitinophagales</taxon>
        <taxon>Chitinophagaceae</taxon>
        <taxon>Chitinophaga</taxon>
    </lineage>
</organism>
<accession>A0ABT3ILC0</accession>
<name>A0ABT3ILC0_9BACT</name>
<gene>
    <name evidence="1" type="ORF">OL497_12685</name>
</gene>
<protein>
    <submittedName>
        <fullName evidence="1">Class I lanthipeptide</fullName>
    </submittedName>
</protein>
<reference evidence="1 2" key="1">
    <citation type="submission" date="2022-10" db="EMBL/GenBank/DDBJ databases">
        <title>Chitinophaga nivalis PC15 sp. nov., isolated from Pyeongchang county, South Korea.</title>
        <authorList>
            <person name="Trinh H.N."/>
        </authorList>
    </citation>
    <scope>NUCLEOTIDE SEQUENCE [LARGE SCALE GENOMIC DNA]</scope>
    <source>
        <strain evidence="1 2">PC14</strain>
    </source>
</reference>
<evidence type="ECO:0000313" key="2">
    <source>
        <dbReference type="Proteomes" id="UP001207742"/>
    </source>
</evidence>
<evidence type="ECO:0000313" key="1">
    <source>
        <dbReference type="EMBL" id="MCW3484760.1"/>
    </source>
</evidence>
<keyword evidence="2" id="KW-1185">Reference proteome</keyword>
<dbReference type="RefSeq" id="WP_264730612.1">
    <property type="nucleotide sequence ID" value="NZ_JAPDNR010000001.1"/>
</dbReference>
<sequence length="76" mass="8218">MKKKKISFSKKLMLDKATIASLNGEKQFDILGGLAETGSHPHGCFPGITRFNSCECTSIIVVCQESVDICIAVGDR</sequence>